<keyword evidence="1" id="KW-0812">Transmembrane</keyword>
<dbReference type="EMBL" id="ML739058">
    <property type="protein sequence ID" value="KAE8355153.1"/>
    <property type="molecule type" value="Genomic_DNA"/>
</dbReference>
<sequence length="61" mass="6816">MIRHAKEVLSINAFSRLLTIIIMDAILSATICGFSNASQLRSFQPPIQRYLSGRPIQSILN</sequence>
<feature type="transmembrane region" description="Helical" evidence="1">
    <location>
        <begin position="13"/>
        <end position="34"/>
    </location>
</feature>
<gene>
    <name evidence="2" type="ORF">BDV28DRAFT_58307</name>
</gene>
<name>A0A5N6ZD97_9EURO</name>
<reference evidence="3" key="1">
    <citation type="submission" date="2019-04" db="EMBL/GenBank/DDBJ databases">
        <title>Friends and foes A comparative genomics studyof 23 Aspergillus species from section Flavi.</title>
        <authorList>
            <consortium name="DOE Joint Genome Institute"/>
            <person name="Kjaerbolling I."/>
            <person name="Vesth T."/>
            <person name="Frisvad J.C."/>
            <person name="Nybo J.L."/>
            <person name="Theobald S."/>
            <person name="Kildgaard S."/>
            <person name="Isbrandt T."/>
            <person name="Kuo A."/>
            <person name="Sato A."/>
            <person name="Lyhne E.K."/>
            <person name="Kogle M.E."/>
            <person name="Wiebenga A."/>
            <person name="Kun R.S."/>
            <person name="Lubbers R.J."/>
            <person name="Makela M.R."/>
            <person name="Barry K."/>
            <person name="Chovatia M."/>
            <person name="Clum A."/>
            <person name="Daum C."/>
            <person name="Haridas S."/>
            <person name="He G."/>
            <person name="LaButti K."/>
            <person name="Lipzen A."/>
            <person name="Mondo S."/>
            <person name="Riley R."/>
            <person name="Salamov A."/>
            <person name="Simmons B.A."/>
            <person name="Magnuson J.K."/>
            <person name="Henrissat B."/>
            <person name="Mortensen U.H."/>
            <person name="Larsen T.O."/>
            <person name="Devries R.P."/>
            <person name="Grigoriev I.V."/>
            <person name="Machida M."/>
            <person name="Baker S.E."/>
            <person name="Andersen M.R."/>
        </authorList>
    </citation>
    <scope>NUCLEOTIDE SEQUENCE [LARGE SCALE GENOMIC DNA]</scope>
    <source>
        <strain evidence="3">CBS 553.77</strain>
    </source>
</reference>
<keyword evidence="1" id="KW-1133">Transmembrane helix</keyword>
<dbReference type="AlphaFoldDB" id="A0A5N6ZD97"/>
<evidence type="ECO:0000313" key="2">
    <source>
        <dbReference type="EMBL" id="KAE8355153.1"/>
    </source>
</evidence>
<evidence type="ECO:0000313" key="3">
    <source>
        <dbReference type="Proteomes" id="UP000327118"/>
    </source>
</evidence>
<proteinExistence type="predicted"/>
<organism evidence="2 3">
    <name type="scientific">Aspergillus coremiiformis</name>
    <dbReference type="NCBI Taxonomy" id="138285"/>
    <lineage>
        <taxon>Eukaryota</taxon>
        <taxon>Fungi</taxon>
        <taxon>Dikarya</taxon>
        <taxon>Ascomycota</taxon>
        <taxon>Pezizomycotina</taxon>
        <taxon>Eurotiomycetes</taxon>
        <taxon>Eurotiomycetidae</taxon>
        <taxon>Eurotiales</taxon>
        <taxon>Aspergillaceae</taxon>
        <taxon>Aspergillus</taxon>
        <taxon>Aspergillus subgen. Circumdati</taxon>
    </lineage>
</organism>
<evidence type="ECO:0000256" key="1">
    <source>
        <dbReference type="SAM" id="Phobius"/>
    </source>
</evidence>
<protein>
    <submittedName>
        <fullName evidence="2">Uncharacterized protein</fullName>
    </submittedName>
</protein>
<keyword evidence="1" id="KW-0472">Membrane</keyword>
<accession>A0A5N6ZD97</accession>
<dbReference type="Proteomes" id="UP000327118">
    <property type="component" value="Unassembled WGS sequence"/>
</dbReference>
<keyword evidence="3" id="KW-1185">Reference proteome</keyword>